<evidence type="ECO:0000313" key="2">
    <source>
        <dbReference type="EMBL" id="MDV3456357.1"/>
    </source>
</evidence>
<dbReference type="RefSeq" id="WP_317225543.1">
    <property type="nucleotide sequence ID" value="NZ_JAWJEJ010000001.1"/>
</dbReference>
<keyword evidence="3" id="KW-1185">Reference proteome</keyword>
<reference evidence="2 3" key="1">
    <citation type="submission" date="2023-10" db="EMBL/GenBank/DDBJ databases">
        <title>Sphingomonas sp. HF-S4 16S ribosomal RNA gene Genome sequencing and assembly.</title>
        <authorList>
            <person name="Lee H."/>
        </authorList>
    </citation>
    <scope>NUCLEOTIDE SEQUENCE [LARGE SCALE GENOMIC DNA]</scope>
    <source>
        <strain evidence="2 3">HF-S4</strain>
    </source>
</reference>
<sequence length="263" mass="28324">MSGVAASSCMSVEPAVPLERTWSYSPNAPGSQPNPMAIDVPDPLPTGAASSQSGGQRMSKHQVLAERRFETNLDLSQIAAIVIAHLGDRAGSGNASALAALIETSKVPPAASNPSFPSQVVISTRACGRADGPLRQWAETRFCRGVATRYDELRIETFVRWRTMTEVPCSDCVTRYMQRLNAFTIDSFAASLRAAGYDGLGVIEGQRMAGEFRSPLVHSGFSRDEAPLIAVSHRPPTDLAGRPADLTPAIFQLQLYYSANREN</sequence>
<evidence type="ECO:0000313" key="3">
    <source>
        <dbReference type="Proteomes" id="UP001273531"/>
    </source>
</evidence>
<feature type="region of interest" description="Disordered" evidence="1">
    <location>
        <begin position="23"/>
        <end position="63"/>
    </location>
</feature>
<accession>A0ABU3Y5L2</accession>
<comment type="caution">
    <text evidence="2">The sequence shown here is derived from an EMBL/GenBank/DDBJ whole genome shotgun (WGS) entry which is preliminary data.</text>
</comment>
<feature type="compositionally biased region" description="Polar residues" evidence="1">
    <location>
        <begin position="23"/>
        <end position="34"/>
    </location>
</feature>
<dbReference type="EMBL" id="JAWJEJ010000001">
    <property type="protein sequence ID" value="MDV3456357.1"/>
    <property type="molecule type" value="Genomic_DNA"/>
</dbReference>
<dbReference type="Proteomes" id="UP001273531">
    <property type="component" value="Unassembled WGS sequence"/>
</dbReference>
<gene>
    <name evidence="2" type="ORF">RZN05_05130</name>
</gene>
<proteinExistence type="predicted"/>
<name>A0ABU3Y5L2_9SPHN</name>
<organism evidence="2 3">
    <name type="scientific">Sphingomonas agrestis</name>
    <dbReference type="NCBI Taxonomy" id="3080540"/>
    <lineage>
        <taxon>Bacteria</taxon>
        <taxon>Pseudomonadati</taxon>
        <taxon>Pseudomonadota</taxon>
        <taxon>Alphaproteobacteria</taxon>
        <taxon>Sphingomonadales</taxon>
        <taxon>Sphingomonadaceae</taxon>
        <taxon>Sphingomonas</taxon>
    </lineage>
</organism>
<evidence type="ECO:0000256" key="1">
    <source>
        <dbReference type="SAM" id="MobiDB-lite"/>
    </source>
</evidence>
<protein>
    <submittedName>
        <fullName evidence="2">Uncharacterized protein</fullName>
    </submittedName>
</protein>